<evidence type="ECO:0000313" key="1">
    <source>
        <dbReference type="EMBL" id="SUZ77071.1"/>
    </source>
</evidence>
<sequence>MTDLYSLMGGRIINGATVQLKAERLFVLKTKL</sequence>
<proteinExistence type="predicted"/>
<gene>
    <name evidence="1" type="ORF">METZ01_LOCUS29925</name>
</gene>
<name>A0A381QCL4_9ZZZZ</name>
<dbReference type="EMBL" id="UINC01001302">
    <property type="protein sequence ID" value="SUZ77071.1"/>
    <property type="molecule type" value="Genomic_DNA"/>
</dbReference>
<organism evidence="1">
    <name type="scientific">marine metagenome</name>
    <dbReference type="NCBI Taxonomy" id="408172"/>
    <lineage>
        <taxon>unclassified sequences</taxon>
        <taxon>metagenomes</taxon>
        <taxon>ecological metagenomes</taxon>
    </lineage>
</organism>
<protein>
    <submittedName>
        <fullName evidence="1">Uncharacterized protein</fullName>
    </submittedName>
</protein>
<reference evidence="1" key="1">
    <citation type="submission" date="2018-05" db="EMBL/GenBank/DDBJ databases">
        <authorList>
            <person name="Lanie J.A."/>
            <person name="Ng W.-L."/>
            <person name="Kazmierczak K.M."/>
            <person name="Andrzejewski T.M."/>
            <person name="Davidsen T.M."/>
            <person name="Wayne K.J."/>
            <person name="Tettelin H."/>
            <person name="Glass J.I."/>
            <person name="Rusch D."/>
            <person name="Podicherti R."/>
            <person name="Tsui H.-C.T."/>
            <person name="Winkler M.E."/>
        </authorList>
    </citation>
    <scope>NUCLEOTIDE SEQUENCE</scope>
</reference>
<accession>A0A381QCL4</accession>
<dbReference type="AlphaFoldDB" id="A0A381QCL4"/>